<feature type="domain" description="Large ribosomal subunit protein uL6 alpha-beta" evidence="9">
    <location>
        <begin position="110"/>
        <end position="183"/>
    </location>
</feature>
<dbReference type="PRINTS" id="PR00059">
    <property type="entry name" value="RIBOSOMALL6"/>
</dbReference>
<proteinExistence type="inferred from homology"/>
<gene>
    <name evidence="6" type="primary">rplF</name>
    <name evidence="10" type="ORF">SR187_0540</name>
</gene>
<dbReference type="Proteomes" id="UP000269331">
    <property type="component" value="Chromosome"/>
</dbReference>
<keyword evidence="2 6" id="KW-0699">rRNA-binding</keyword>
<evidence type="ECO:0000256" key="2">
    <source>
        <dbReference type="ARBA" id="ARBA00022730"/>
    </source>
</evidence>
<evidence type="ECO:0000256" key="6">
    <source>
        <dbReference type="HAMAP-Rule" id="MF_01365"/>
    </source>
</evidence>
<dbReference type="SUPFAM" id="SSF56053">
    <property type="entry name" value="Ribosomal protein L6"/>
    <property type="match status" value="2"/>
</dbReference>
<reference evidence="10 11" key="1">
    <citation type="journal article" date="2018" name="Genome Biol. Evol.">
        <title>Complete Genome Sequence of Streptococcus ruminantium sp. nov. GUT-187T (=DSM 104980T =JCM 31869T), the Type Strain of S. ruminantium, and Comparison with Genome Sequences of Streptococcus suis Strains.</title>
        <authorList>
            <person name="Tohya M."/>
            <person name="Sekizaki T."/>
            <person name="Miyoshi-Akiyama T."/>
        </authorList>
    </citation>
    <scope>NUCLEOTIDE SEQUENCE [LARGE SCALE GENOMIC DNA]</scope>
    <source>
        <strain evidence="10 11">GUT187T</strain>
    </source>
</reference>
<dbReference type="FunFam" id="3.90.930.12:FF:000001">
    <property type="entry name" value="50S ribosomal protein L6"/>
    <property type="match status" value="1"/>
</dbReference>
<dbReference type="InterPro" id="IPR019906">
    <property type="entry name" value="Ribosomal_uL6_bac-type"/>
</dbReference>
<dbReference type="Gene3D" id="3.90.930.12">
    <property type="entry name" value="Ribosomal protein L6, alpha-beta domain"/>
    <property type="match status" value="2"/>
</dbReference>
<evidence type="ECO:0000256" key="1">
    <source>
        <dbReference type="ARBA" id="ARBA00009356"/>
    </source>
</evidence>
<evidence type="ECO:0000256" key="5">
    <source>
        <dbReference type="ARBA" id="ARBA00023274"/>
    </source>
</evidence>
<comment type="similarity">
    <text evidence="1 6 7">Belongs to the universal ribosomal protein uL6 family.</text>
</comment>
<dbReference type="InterPro" id="IPR036789">
    <property type="entry name" value="Ribosomal_uL6-like_a/b-dom_sf"/>
</dbReference>
<evidence type="ECO:0000313" key="11">
    <source>
        <dbReference type="Proteomes" id="UP000269331"/>
    </source>
</evidence>
<name>A0A2Z5TMN2_9STRE</name>
<evidence type="ECO:0000256" key="8">
    <source>
        <dbReference type="RuleBase" id="RU003870"/>
    </source>
</evidence>
<dbReference type="PIRSF" id="PIRSF002162">
    <property type="entry name" value="Ribosomal_L6"/>
    <property type="match status" value="1"/>
</dbReference>
<dbReference type="GO" id="GO:0022625">
    <property type="term" value="C:cytosolic large ribosomal subunit"/>
    <property type="evidence" value="ECO:0007669"/>
    <property type="project" value="UniProtKB-UniRule"/>
</dbReference>
<dbReference type="AlphaFoldDB" id="A0A2Z5TMN2"/>
<comment type="function">
    <text evidence="6 8">This protein binds to the 23S rRNA, and is important in its secondary structure. It is located near the subunit interface in the base of the L7/L12 stalk, and near the tRNA binding site of the peptidyltransferase center.</text>
</comment>
<dbReference type="PANTHER" id="PTHR11655:SF14">
    <property type="entry name" value="LARGE RIBOSOMAL SUBUNIT PROTEIN UL6M"/>
    <property type="match status" value="1"/>
</dbReference>
<comment type="subunit">
    <text evidence="6">Part of the 50S ribosomal subunit.</text>
</comment>
<dbReference type="GO" id="GO:0002181">
    <property type="term" value="P:cytoplasmic translation"/>
    <property type="evidence" value="ECO:0007669"/>
    <property type="project" value="TreeGrafter"/>
</dbReference>
<evidence type="ECO:0000256" key="3">
    <source>
        <dbReference type="ARBA" id="ARBA00022884"/>
    </source>
</evidence>
<dbReference type="InterPro" id="IPR000702">
    <property type="entry name" value="Ribosomal_uL6-like"/>
</dbReference>
<organism evidence="10 11">
    <name type="scientific">Streptococcus ruminantium</name>
    <dbReference type="NCBI Taxonomy" id="1917441"/>
    <lineage>
        <taxon>Bacteria</taxon>
        <taxon>Bacillati</taxon>
        <taxon>Bacillota</taxon>
        <taxon>Bacilli</taxon>
        <taxon>Lactobacillales</taxon>
        <taxon>Streptococcaceae</taxon>
        <taxon>Streptococcus</taxon>
    </lineage>
</organism>
<dbReference type="PROSITE" id="PS00525">
    <property type="entry name" value="RIBOSOMAL_L6_1"/>
    <property type="match status" value="1"/>
</dbReference>
<evidence type="ECO:0000313" key="10">
    <source>
        <dbReference type="EMBL" id="BBA91755.1"/>
    </source>
</evidence>
<sequence length="197" mass="21588">MKTRHSKEWPDNLTGENKNMSRIGNKIITLPAGVEIAQNNGVVTVKGPKGELTREFPTAIEIRVEGTEVTLHRPNDSKEMKTIHGTSRANLNNMVVGVSEGFKKELEMRGVGYRAQLAGNKLTLAVGKSHPDEVIAPEGITFEVPTPTQIIVSGINKEVVGQTAAYIRSLRAPEPYKGKGIRYVGEFVRRKEGKTGK</sequence>
<keyword evidence="5 6" id="KW-0687">Ribonucleoprotein</keyword>
<dbReference type="NCBIfam" id="TIGR03654">
    <property type="entry name" value="L6_bact"/>
    <property type="match status" value="1"/>
</dbReference>
<evidence type="ECO:0000256" key="4">
    <source>
        <dbReference type="ARBA" id="ARBA00022980"/>
    </source>
</evidence>
<accession>A0A2Z5TMN2</accession>
<dbReference type="EMBL" id="AP018400">
    <property type="protein sequence ID" value="BBA91755.1"/>
    <property type="molecule type" value="Genomic_DNA"/>
</dbReference>
<keyword evidence="4 6" id="KW-0689">Ribosomal protein</keyword>
<dbReference type="FunFam" id="3.90.930.12:FF:000002">
    <property type="entry name" value="50S ribosomal protein L6"/>
    <property type="match status" value="1"/>
</dbReference>
<evidence type="ECO:0000259" key="9">
    <source>
        <dbReference type="Pfam" id="PF00347"/>
    </source>
</evidence>
<dbReference type="InterPro" id="IPR020040">
    <property type="entry name" value="Ribosomal_uL6_a/b-dom"/>
</dbReference>
<dbReference type="Pfam" id="PF00347">
    <property type="entry name" value="Ribosomal_L6"/>
    <property type="match status" value="2"/>
</dbReference>
<evidence type="ECO:0000256" key="7">
    <source>
        <dbReference type="RuleBase" id="RU003869"/>
    </source>
</evidence>
<dbReference type="KEGG" id="srq:SR187_0540"/>
<dbReference type="InterPro" id="IPR002358">
    <property type="entry name" value="Ribosomal_uL6_CS"/>
</dbReference>
<protein>
    <recommendedName>
        <fullName evidence="6">Large ribosomal subunit protein uL6</fullName>
    </recommendedName>
</protein>
<dbReference type="GO" id="GO:0019843">
    <property type="term" value="F:rRNA binding"/>
    <property type="evidence" value="ECO:0007669"/>
    <property type="project" value="UniProtKB-UniRule"/>
</dbReference>
<dbReference type="HAMAP" id="MF_01365_B">
    <property type="entry name" value="Ribosomal_uL6_B"/>
    <property type="match status" value="1"/>
</dbReference>
<keyword evidence="3 6" id="KW-0694">RNA-binding</keyword>
<dbReference type="PANTHER" id="PTHR11655">
    <property type="entry name" value="60S/50S RIBOSOMAL PROTEIN L6/L9"/>
    <property type="match status" value="1"/>
</dbReference>
<dbReference type="GO" id="GO:0003735">
    <property type="term" value="F:structural constituent of ribosome"/>
    <property type="evidence" value="ECO:0007669"/>
    <property type="project" value="UniProtKB-UniRule"/>
</dbReference>
<feature type="domain" description="Large ribosomal subunit protein uL6 alpha-beta" evidence="9">
    <location>
        <begin position="31"/>
        <end position="101"/>
    </location>
</feature>